<protein>
    <submittedName>
        <fullName evidence="1">Uncharacterized protein</fullName>
    </submittedName>
</protein>
<reference evidence="1" key="1">
    <citation type="submission" date="2019-08" db="EMBL/GenBank/DDBJ databases">
        <title>The improved chromosome-level genome for the pearl oyster Pinctada fucata martensii using PacBio sequencing and Hi-C.</title>
        <authorList>
            <person name="Zheng Z."/>
        </authorList>
    </citation>
    <scope>NUCLEOTIDE SEQUENCE</scope>
    <source>
        <strain evidence="1">ZZ-2019</strain>
        <tissue evidence="1">Adductor muscle</tissue>
    </source>
</reference>
<evidence type="ECO:0000313" key="2">
    <source>
        <dbReference type="Proteomes" id="UP001186944"/>
    </source>
</evidence>
<dbReference type="Proteomes" id="UP001186944">
    <property type="component" value="Unassembled WGS sequence"/>
</dbReference>
<dbReference type="EMBL" id="VSWD01000004">
    <property type="protein sequence ID" value="KAK3104454.1"/>
    <property type="molecule type" value="Genomic_DNA"/>
</dbReference>
<dbReference type="AlphaFoldDB" id="A0AA89CBT7"/>
<comment type="caution">
    <text evidence="1">The sequence shown here is derived from an EMBL/GenBank/DDBJ whole genome shotgun (WGS) entry which is preliminary data.</text>
</comment>
<name>A0AA89CBT7_PINIB</name>
<evidence type="ECO:0000313" key="1">
    <source>
        <dbReference type="EMBL" id="KAK3104454.1"/>
    </source>
</evidence>
<proteinExistence type="predicted"/>
<accession>A0AA89CBT7</accession>
<gene>
    <name evidence="1" type="ORF">FSP39_002394</name>
</gene>
<organism evidence="1 2">
    <name type="scientific">Pinctada imbricata</name>
    <name type="common">Atlantic pearl-oyster</name>
    <name type="synonym">Pinctada martensii</name>
    <dbReference type="NCBI Taxonomy" id="66713"/>
    <lineage>
        <taxon>Eukaryota</taxon>
        <taxon>Metazoa</taxon>
        <taxon>Spiralia</taxon>
        <taxon>Lophotrochozoa</taxon>
        <taxon>Mollusca</taxon>
        <taxon>Bivalvia</taxon>
        <taxon>Autobranchia</taxon>
        <taxon>Pteriomorphia</taxon>
        <taxon>Pterioida</taxon>
        <taxon>Pterioidea</taxon>
        <taxon>Pteriidae</taxon>
        <taxon>Pinctada</taxon>
    </lineage>
</organism>
<keyword evidence="2" id="KW-1185">Reference proteome</keyword>
<sequence>MIYISHFSIATVTWGPNLQATDAFVDMPRTEADAKSQHFTMISDCSGHQNFLGKRYTNNDELTIMVYDVNGYIAGMQARVPDGLSNGYPGTSLRGHPFIKEGNNWYVTVYFVDPATICTTGRTHAQYVHDGTGTGLFIQNGTDPLKSIRIPHSEVQAKATNWGYGKCLPTMGKHYFHALSLDMSCDHFFPVFLLYNGGNLDAFGWAFKANIQSPRAEHPPNNTIAVVMDPVPRCISISGTLTTMHIFLNSQIQDNLCS</sequence>